<evidence type="ECO:0000313" key="3">
    <source>
        <dbReference type="Proteomes" id="UP000254889"/>
    </source>
</evidence>
<evidence type="ECO:0000259" key="1">
    <source>
        <dbReference type="Pfam" id="PF14279"/>
    </source>
</evidence>
<dbReference type="KEGG" id="ptaw:DW352_05285"/>
<keyword evidence="2" id="KW-0255">Endonuclease</keyword>
<keyword evidence="3" id="KW-1185">Reference proteome</keyword>
<organism evidence="2 3">
    <name type="scientific">Pseudolabrys taiwanensis</name>
    <dbReference type="NCBI Taxonomy" id="331696"/>
    <lineage>
        <taxon>Bacteria</taxon>
        <taxon>Pseudomonadati</taxon>
        <taxon>Pseudomonadota</taxon>
        <taxon>Alphaproteobacteria</taxon>
        <taxon>Hyphomicrobiales</taxon>
        <taxon>Xanthobacteraceae</taxon>
        <taxon>Pseudolabrys</taxon>
    </lineage>
</organism>
<protein>
    <submittedName>
        <fullName evidence="2">HNH endonuclease</fullName>
    </submittedName>
</protein>
<dbReference type="Pfam" id="PF14279">
    <property type="entry name" value="HNH_5"/>
    <property type="match status" value="1"/>
</dbReference>
<proteinExistence type="predicted"/>
<reference evidence="2 3" key="1">
    <citation type="submission" date="2018-07" db="EMBL/GenBank/DDBJ databases">
        <authorList>
            <person name="Quirk P.G."/>
            <person name="Krulwich T.A."/>
        </authorList>
    </citation>
    <scope>NUCLEOTIDE SEQUENCE [LARGE SCALE GENOMIC DNA]</scope>
    <source>
        <strain evidence="2 3">CC-BB4</strain>
    </source>
</reference>
<dbReference type="RefSeq" id="WP_115689194.1">
    <property type="nucleotide sequence ID" value="NZ_CP031417.1"/>
</dbReference>
<keyword evidence="2" id="KW-0378">Hydrolase</keyword>
<sequence length="398" mass="45286">MESRTCIYCCEIKPDNEFSEEHIIPQFMGGSSDCKEAVTRDVCQRCNSIFGRYVDAPVAKAFFQNSVEYNAWESCFDYAPDSGNVFPLIYFGLNRNLALEDGEVAEVWLAPDGGTAWHIHEDHGEDFDTFAGGDPVRRRREKTGRVYSFLASEHPYWFLSNMRSVQSHFHGEPIFLGTETDLEHQLPSKRIKGRFCRKDPEAQAERAAIRTVIDTQKPLNNRVPMDLLFDVRFLAKLAIGFGHSLFGPEYGDLQHTATLRRLLQTRRSNLDTASPTVRMKTYFTNLQDLSLKPFRVPAGFVFFLTAVKKDAVLAIIFPSGRTAQVSITDSAVDAAFNAADKLKEERVFVSFPQLKRTIGPISMFEYIAWRTASHRIPTLDHILRRLTSRSAMPALRQR</sequence>
<feature type="domain" description="HNH endonuclease 5" evidence="1">
    <location>
        <begin position="6"/>
        <end position="62"/>
    </location>
</feature>
<keyword evidence="2" id="KW-0540">Nuclease</keyword>
<name>A0A345ZST6_9HYPH</name>
<dbReference type="AlphaFoldDB" id="A0A345ZST6"/>
<dbReference type="OrthoDB" id="2804463at2"/>
<dbReference type="GO" id="GO:0004519">
    <property type="term" value="F:endonuclease activity"/>
    <property type="evidence" value="ECO:0007669"/>
    <property type="project" value="UniProtKB-KW"/>
</dbReference>
<dbReference type="EMBL" id="CP031417">
    <property type="protein sequence ID" value="AXK79983.1"/>
    <property type="molecule type" value="Genomic_DNA"/>
</dbReference>
<gene>
    <name evidence="2" type="ORF">DW352_05285</name>
</gene>
<dbReference type="Proteomes" id="UP000254889">
    <property type="component" value="Chromosome"/>
</dbReference>
<evidence type="ECO:0000313" key="2">
    <source>
        <dbReference type="EMBL" id="AXK79983.1"/>
    </source>
</evidence>
<dbReference type="InterPro" id="IPR029471">
    <property type="entry name" value="HNH_5"/>
</dbReference>
<accession>A0A345ZST6</accession>